<evidence type="ECO:0000313" key="2">
    <source>
        <dbReference type="Proteomes" id="UP000792457"/>
    </source>
</evidence>
<gene>
    <name evidence="1" type="ORF">J437_LFUL009766</name>
</gene>
<evidence type="ECO:0000313" key="1">
    <source>
        <dbReference type="EMBL" id="KAG8229902.1"/>
    </source>
</evidence>
<comment type="caution">
    <text evidence="1">The sequence shown here is derived from an EMBL/GenBank/DDBJ whole genome shotgun (WGS) entry which is preliminary data.</text>
</comment>
<keyword evidence="2" id="KW-1185">Reference proteome</keyword>
<reference evidence="1" key="1">
    <citation type="submission" date="2013-04" db="EMBL/GenBank/DDBJ databases">
        <authorList>
            <person name="Qu J."/>
            <person name="Murali S.C."/>
            <person name="Bandaranaike D."/>
            <person name="Bellair M."/>
            <person name="Blankenburg K."/>
            <person name="Chao H."/>
            <person name="Dinh H."/>
            <person name="Doddapaneni H."/>
            <person name="Downs B."/>
            <person name="Dugan-Rocha S."/>
            <person name="Elkadiri S."/>
            <person name="Gnanaolivu R.D."/>
            <person name="Hernandez B."/>
            <person name="Javaid M."/>
            <person name="Jayaseelan J.C."/>
            <person name="Lee S."/>
            <person name="Li M."/>
            <person name="Ming W."/>
            <person name="Munidasa M."/>
            <person name="Muniz J."/>
            <person name="Nguyen L."/>
            <person name="Ongeri F."/>
            <person name="Osuji N."/>
            <person name="Pu L.-L."/>
            <person name="Puazo M."/>
            <person name="Qu C."/>
            <person name="Quiroz J."/>
            <person name="Raj R."/>
            <person name="Weissenberger G."/>
            <person name="Xin Y."/>
            <person name="Zou X."/>
            <person name="Han Y."/>
            <person name="Richards S."/>
            <person name="Worley K."/>
            <person name="Muzny D."/>
            <person name="Gibbs R."/>
        </authorList>
    </citation>
    <scope>NUCLEOTIDE SEQUENCE</scope>
    <source>
        <strain evidence="1">Sampled in the wild</strain>
    </source>
</reference>
<sequence>MMAVVLGIVFAGGCIIYGCFIPRWKMKQLYEPDYQNMPLCPVSREPVTLLPQEPPTPIGQTVDFHPTANAASDLQVPHATEMIV</sequence>
<dbReference type="EMBL" id="KZ308451">
    <property type="protein sequence ID" value="KAG8229902.1"/>
    <property type="molecule type" value="Genomic_DNA"/>
</dbReference>
<protein>
    <submittedName>
        <fullName evidence="1">Uncharacterized protein</fullName>
    </submittedName>
</protein>
<dbReference type="Proteomes" id="UP000792457">
    <property type="component" value="Unassembled WGS sequence"/>
</dbReference>
<dbReference type="AlphaFoldDB" id="A0A8K0K8W5"/>
<proteinExistence type="predicted"/>
<organism evidence="1 2">
    <name type="scientific">Ladona fulva</name>
    <name type="common">Scarce chaser dragonfly</name>
    <name type="synonym">Libellula fulva</name>
    <dbReference type="NCBI Taxonomy" id="123851"/>
    <lineage>
        <taxon>Eukaryota</taxon>
        <taxon>Metazoa</taxon>
        <taxon>Ecdysozoa</taxon>
        <taxon>Arthropoda</taxon>
        <taxon>Hexapoda</taxon>
        <taxon>Insecta</taxon>
        <taxon>Pterygota</taxon>
        <taxon>Palaeoptera</taxon>
        <taxon>Odonata</taxon>
        <taxon>Epiprocta</taxon>
        <taxon>Anisoptera</taxon>
        <taxon>Libelluloidea</taxon>
        <taxon>Libellulidae</taxon>
        <taxon>Ladona</taxon>
    </lineage>
</organism>
<name>A0A8K0K8W5_LADFU</name>
<dbReference type="OrthoDB" id="10569130at2759"/>
<accession>A0A8K0K8W5</accession>
<reference evidence="1" key="2">
    <citation type="submission" date="2017-10" db="EMBL/GenBank/DDBJ databases">
        <title>Ladona fulva Genome sequencing and assembly.</title>
        <authorList>
            <person name="Murali S."/>
            <person name="Richards S."/>
            <person name="Bandaranaike D."/>
            <person name="Bellair M."/>
            <person name="Blankenburg K."/>
            <person name="Chao H."/>
            <person name="Dinh H."/>
            <person name="Doddapaneni H."/>
            <person name="Dugan-Rocha S."/>
            <person name="Elkadiri S."/>
            <person name="Gnanaolivu R."/>
            <person name="Hernandez B."/>
            <person name="Skinner E."/>
            <person name="Javaid M."/>
            <person name="Lee S."/>
            <person name="Li M."/>
            <person name="Ming W."/>
            <person name="Munidasa M."/>
            <person name="Muniz J."/>
            <person name="Nguyen L."/>
            <person name="Hughes D."/>
            <person name="Osuji N."/>
            <person name="Pu L.-L."/>
            <person name="Puazo M."/>
            <person name="Qu C."/>
            <person name="Quiroz J."/>
            <person name="Raj R."/>
            <person name="Weissenberger G."/>
            <person name="Xin Y."/>
            <person name="Zou X."/>
            <person name="Han Y."/>
            <person name="Worley K."/>
            <person name="Muzny D."/>
            <person name="Gibbs R."/>
        </authorList>
    </citation>
    <scope>NUCLEOTIDE SEQUENCE</scope>
    <source>
        <strain evidence="1">Sampled in the wild</strain>
    </source>
</reference>